<name>A0A095SYC1_9FLAO</name>
<dbReference type="InterPro" id="IPR025345">
    <property type="entry name" value="DUF4249"/>
</dbReference>
<proteinExistence type="predicted"/>
<reference evidence="1 2" key="1">
    <citation type="submission" date="2014-09" db="EMBL/GenBank/DDBJ databases">
        <title>Whole Genome Shotgun of Flavobacterium aquatile LMG 4008.</title>
        <authorList>
            <person name="Gale A.N."/>
            <person name="Pipes S.E."/>
            <person name="Newman J.D."/>
        </authorList>
    </citation>
    <scope>NUCLEOTIDE SEQUENCE [LARGE SCALE GENOMIC DNA]</scope>
    <source>
        <strain evidence="1 2">LMG 4008</strain>
    </source>
</reference>
<evidence type="ECO:0000313" key="1">
    <source>
        <dbReference type="EMBL" id="KGD69384.1"/>
    </source>
</evidence>
<dbReference type="STRING" id="1453498.LG45_01015"/>
<dbReference type="Pfam" id="PF14054">
    <property type="entry name" value="DUF4249"/>
    <property type="match status" value="1"/>
</dbReference>
<comment type="caution">
    <text evidence="1">The sequence shown here is derived from an EMBL/GenBank/DDBJ whole genome shotgun (WGS) entry which is preliminary data.</text>
</comment>
<dbReference type="Proteomes" id="UP000029554">
    <property type="component" value="Unassembled WGS sequence"/>
</dbReference>
<dbReference type="EMBL" id="JRHH01000001">
    <property type="protein sequence ID" value="KGD69384.1"/>
    <property type="molecule type" value="Genomic_DNA"/>
</dbReference>
<organism evidence="1 2">
    <name type="scientific">Flavobacterium aquatile LMG 4008 = ATCC 11947</name>
    <dbReference type="NCBI Taxonomy" id="1453498"/>
    <lineage>
        <taxon>Bacteria</taxon>
        <taxon>Pseudomonadati</taxon>
        <taxon>Bacteroidota</taxon>
        <taxon>Flavobacteriia</taxon>
        <taxon>Flavobacteriales</taxon>
        <taxon>Flavobacteriaceae</taxon>
        <taxon>Flavobacterium</taxon>
    </lineage>
</organism>
<sequence length="408" mass="46378">MKKVVNNKLLILIGLFFSLVSCVDPYQLQNSNFEEIIVIEATVSNELKKQEVKISKTYRSGEDNEDALISDADVFVQDSDGNQYNFEYETDKYVSTAEFQAVANKEYELHVTTSDGKSYSSTKQKLTTQTDIESVIASVVTNNDGIRGVEIAINSFDPTNTSKYYRYEYEETSKVTAPEWKSEYAVVNPDLDNAVGHPYIELFPRVTEARICYSTEKSKNLYLTSTNNLIEDRVINFPLRFIADSDYTIGERYSINVKQYIQNLEAFTYFTTLKELSASGGDILSPNQPGFLLGNIKSDTNQNEKVIGFFEVASVSSKRIFFNYEELFPGELQPPYFVDCTIQEFDYCFDPNAGCDGERLNGYVINNQFTFVEHPIPPSPSIIYKYVLSPCGDCTTFSSNIRPTFWID</sequence>
<gene>
    <name evidence="1" type="ORF">LG45_01015</name>
</gene>
<dbReference type="OrthoDB" id="1062680at2"/>
<dbReference type="AlphaFoldDB" id="A0A095SYC1"/>
<accession>A0A095SYC1</accession>
<dbReference type="eggNOG" id="ENOG502Z8B7">
    <property type="taxonomic scope" value="Bacteria"/>
</dbReference>
<protein>
    <recommendedName>
        <fullName evidence="3">DUF4249 domain-containing protein</fullName>
    </recommendedName>
</protein>
<keyword evidence="2" id="KW-1185">Reference proteome</keyword>
<dbReference type="RefSeq" id="WP_035123523.1">
    <property type="nucleotide sequence ID" value="NZ_JRHH01000001.1"/>
</dbReference>
<evidence type="ECO:0000313" key="2">
    <source>
        <dbReference type="Proteomes" id="UP000029554"/>
    </source>
</evidence>
<evidence type="ECO:0008006" key="3">
    <source>
        <dbReference type="Google" id="ProtNLM"/>
    </source>
</evidence>
<dbReference type="PROSITE" id="PS51257">
    <property type="entry name" value="PROKAR_LIPOPROTEIN"/>
    <property type="match status" value="1"/>
</dbReference>